<evidence type="ECO:0000313" key="1">
    <source>
        <dbReference type="EMBL" id="CAD8102591.1"/>
    </source>
</evidence>
<protein>
    <submittedName>
        <fullName evidence="1">Uncharacterized protein</fullName>
    </submittedName>
</protein>
<keyword evidence="2" id="KW-1185">Reference proteome</keyword>
<proteinExistence type="predicted"/>
<evidence type="ECO:0000313" key="2">
    <source>
        <dbReference type="Proteomes" id="UP000692954"/>
    </source>
</evidence>
<dbReference type="AlphaFoldDB" id="A0A8S1PIB6"/>
<sequence>MSILKSVYFQPKFIKSKLYNINFNELEEQQQPLYIQRQPSYNCTCSQRNFELSFKNIFDGYGMYDNSYSCNPDLQFVNQIQ</sequence>
<comment type="caution">
    <text evidence="1">The sequence shown here is derived from an EMBL/GenBank/DDBJ whole genome shotgun (WGS) entry which is preliminary data.</text>
</comment>
<reference evidence="1" key="1">
    <citation type="submission" date="2021-01" db="EMBL/GenBank/DDBJ databases">
        <authorList>
            <consortium name="Genoscope - CEA"/>
            <person name="William W."/>
        </authorList>
    </citation>
    <scope>NUCLEOTIDE SEQUENCE</scope>
</reference>
<name>A0A8S1PIB6_9CILI</name>
<gene>
    <name evidence="1" type="ORF">PSON_ATCC_30995.1.T0780094</name>
</gene>
<dbReference type="EMBL" id="CAJJDN010000078">
    <property type="protein sequence ID" value="CAD8102591.1"/>
    <property type="molecule type" value="Genomic_DNA"/>
</dbReference>
<dbReference type="Proteomes" id="UP000692954">
    <property type="component" value="Unassembled WGS sequence"/>
</dbReference>
<accession>A0A8S1PIB6</accession>
<organism evidence="1 2">
    <name type="scientific">Paramecium sonneborni</name>
    <dbReference type="NCBI Taxonomy" id="65129"/>
    <lineage>
        <taxon>Eukaryota</taxon>
        <taxon>Sar</taxon>
        <taxon>Alveolata</taxon>
        <taxon>Ciliophora</taxon>
        <taxon>Intramacronucleata</taxon>
        <taxon>Oligohymenophorea</taxon>
        <taxon>Peniculida</taxon>
        <taxon>Parameciidae</taxon>
        <taxon>Paramecium</taxon>
    </lineage>
</organism>